<reference evidence="4" key="1">
    <citation type="submission" date="2022-03" db="EMBL/GenBank/DDBJ databases">
        <authorList>
            <person name="Alioto T."/>
            <person name="Alioto T."/>
            <person name="Gomez Garrido J."/>
        </authorList>
    </citation>
    <scope>NUCLEOTIDE SEQUENCE</scope>
</reference>
<dbReference type="PANTHER" id="PTHR31849:SF1">
    <property type="entry name" value="CYSTEINE-RICH DPF MOTIF DOMAIN-CONTAINING PROTEIN 1"/>
    <property type="match status" value="1"/>
</dbReference>
<dbReference type="Pfam" id="PF10170">
    <property type="entry name" value="C6_DPF"/>
    <property type="match status" value="1"/>
</dbReference>
<dbReference type="PRINTS" id="PR01995">
    <property type="entry name" value="UPF0595"/>
</dbReference>
<organism evidence="4 5">
    <name type="scientific">Pelobates cultripes</name>
    <name type="common">Western spadefoot toad</name>
    <dbReference type="NCBI Taxonomy" id="61616"/>
    <lineage>
        <taxon>Eukaryota</taxon>
        <taxon>Metazoa</taxon>
        <taxon>Chordata</taxon>
        <taxon>Craniata</taxon>
        <taxon>Vertebrata</taxon>
        <taxon>Euteleostomi</taxon>
        <taxon>Amphibia</taxon>
        <taxon>Batrachia</taxon>
        <taxon>Anura</taxon>
        <taxon>Pelobatoidea</taxon>
        <taxon>Pelobatidae</taxon>
        <taxon>Pelobates</taxon>
    </lineage>
</organism>
<dbReference type="PANTHER" id="PTHR31849">
    <property type="entry name" value="CYSTEINE-RICH PDF MOTIF DOMAIN-CONTAINING PROTEIN 1"/>
    <property type="match status" value="1"/>
</dbReference>
<sequence length="163" mass="18819">MADMGGGYRSELDHERFILNVQVTASIKPFSLEVSQDLETRRTLCIHFQMELDESHQPKGIFECQLCKLSLPYSYFGQKPPHAYSVVLLEESYIAKDPFSPDKEKFLILGSHCYLCKQVVCVGTECSLFYSKRFCLPCFIKNKGEFPQEIQQDFDKKKSHTKS</sequence>
<dbReference type="AlphaFoldDB" id="A0AAD1VZZ0"/>
<keyword evidence="5" id="KW-1185">Reference proteome</keyword>
<evidence type="ECO:0000256" key="2">
    <source>
        <dbReference type="ARBA" id="ARBA00014801"/>
    </source>
</evidence>
<dbReference type="Proteomes" id="UP001295444">
    <property type="component" value="Chromosome 03"/>
</dbReference>
<dbReference type="InterPro" id="IPR018785">
    <property type="entry name" value="CDPF1_dom"/>
</dbReference>
<evidence type="ECO:0000313" key="4">
    <source>
        <dbReference type="EMBL" id="CAH2278286.1"/>
    </source>
</evidence>
<gene>
    <name evidence="4" type="ORF">PECUL_23A031017</name>
</gene>
<dbReference type="InterPro" id="IPR042426">
    <property type="entry name" value="CDPF1"/>
</dbReference>
<name>A0AAD1VZZ0_PELCU</name>
<protein>
    <recommendedName>
        <fullName evidence="2">Cysteine-rich DPF motif domain-containing protein 1</fullName>
    </recommendedName>
</protein>
<comment type="similarity">
    <text evidence="1">Belongs to the CDPF1 family.</text>
</comment>
<dbReference type="EMBL" id="OW240914">
    <property type="protein sequence ID" value="CAH2278286.1"/>
    <property type="molecule type" value="Genomic_DNA"/>
</dbReference>
<evidence type="ECO:0000256" key="1">
    <source>
        <dbReference type="ARBA" id="ARBA00007917"/>
    </source>
</evidence>
<proteinExistence type="inferred from homology"/>
<feature type="domain" description="Cysteine-rich DPF motif" evidence="3">
    <location>
        <begin position="62"/>
        <end position="154"/>
    </location>
</feature>
<evidence type="ECO:0000259" key="3">
    <source>
        <dbReference type="Pfam" id="PF10170"/>
    </source>
</evidence>
<accession>A0AAD1VZZ0</accession>
<evidence type="ECO:0000313" key="5">
    <source>
        <dbReference type="Proteomes" id="UP001295444"/>
    </source>
</evidence>